<proteinExistence type="predicted"/>
<dbReference type="AlphaFoldDB" id="A0A1E5BXZ1"/>
<accession>A0A1E5BXZ1</accession>
<dbReference type="EMBL" id="AJWN02000099">
    <property type="protein sequence ID" value="OEE58115.1"/>
    <property type="molecule type" value="Genomic_DNA"/>
</dbReference>
<name>A0A1E5BXZ1_9GAMM</name>
<dbReference type="RefSeq" id="WP_016962326.1">
    <property type="nucleotide sequence ID" value="NZ_AJWN02000099.1"/>
</dbReference>
<comment type="caution">
    <text evidence="1">The sequence shown here is derived from an EMBL/GenBank/DDBJ whole genome shotgun (WGS) entry which is preliminary data.</text>
</comment>
<keyword evidence="2" id="KW-1185">Reference proteome</keyword>
<gene>
    <name evidence="1" type="ORF">A1OK_16245</name>
</gene>
<organism evidence="1 2">
    <name type="scientific">Enterovibrio norvegicus FF-454</name>
    <dbReference type="NCBI Taxonomy" id="1185651"/>
    <lineage>
        <taxon>Bacteria</taxon>
        <taxon>Pseudomonadati</taxon>
        <taxon>Pseudomonadota</taxon>
        <taxon>Gammaproteobacteria</taxon>
        <taxon>Vibrionales</taxon>
        <taxon>Vibrionaceae</taxon>
        <taxon>Enterovibrio</taxon>
    </lineage>
</organism>
<evidence type="ECO:0000313" key="1">
    <source>
        <dbReference type="EMBL" id="OEE58115.1"/>
    </source>
</evidence>
<evidence type="ECO:0008006" key="3">
    <source>
        <dbReference type="Google" id="ProtNLM"/>
    </source>
</evidence>
<protein>
    <recommendedName>
        <fullName evidence="3">MarR family transcriptional regulator</fullName>
    </recommendedName>
</protein>
<sequence length="125" mass="13271">MKISHKRKVQGKLQKHIKAVKSASVASLKKEKPVKVVAAAKAVVEPKTDAAPKAVVNASLTPKQQQILDIVRQNAEGINPKGIGLVAGQEESKAASWASAGLKKLAEEGVVERLQMGSKVLYKAL</sequence>
<reference evidence="1 2" key="1">
    <citation type="journal article" date="2012" name="Science">
        <title>Ecological populations of bacteria act as socially cohesive units of antibiotic production and resistance.</title>
        <authorList>
            <person name="Cordero O.X."/>
            <person name="Wildschutte H."/>
            <person name="Kirkup B."/>
            <person name="Proehl S."/>
            <person name="Ngo L."/>
            <person name="Hussain F."/>
            <person name="Le Roux F."/>
            <person name="Mincer T."/>
            <person name="Polz M.F."/>
        </authorList>
    </citation>
    <scope>NUCLEOTIDE SEQUENCE [LARGE SCALE GENOMIC DNA]</scope>
    <source>
        <strain evidence="1 2">FF-454</strain>
    </source>
</reference>
<evidence type="ECO:0000313" key="2">
    <source>
        <dbReference type="Proteomes" id="UP000095039"/>
    </source>
</evidence>
<dbReference type="Proteomes" id="UP000095039">
    <property type="component" value="Unassembled WGS sequence"/>
</dbReference>